<dbReference type="SUPFAM" id="SSF51735">
    <property type="entry name" value="NAD(P)-binding Rossmann-fold domains"/>
    <property type="match status" value="1"/>
</dbReference>
<evidence type="ECO:0000256" key="2">
    <source>
        <dbReference type="ARBA" id="ARBA00023002"/>
    </source>
</evidence>
<evidence type="ECO:0000313" key="5">
    <source>
        <dbReference type="EMBL" id="ADU23056.1"/>
    </source>
</evidence>
<dbReference type="Gene3D" id="3.40.50.720">
    <property type="entry name" value="NAD(P)-binding Rossmann-like Domain"/>
    <property type="match status" value="1"/>
</dbReference>
<comment type="similarity">
    <text evidence="1">Belongs to the short-chain dehydrogenases/reductases (SDR) family.</text>
</comment>
<evidence type="ECO:0000259" key="4">
    <source>
        <dbReference type="SMART" id="SM00822"/>
    </source>
</evidence>
<protein>
    <submittedName>
        <fullName evidence="5">Short-chain dehydrogenase/reductase SDR</fullName>
    </submittedName>
</protein>
<evidence type="ECO:0000313" key="6">
    <source>
        <dbReference type="Proteomes" id="UP000006919"/>
    </source>
</evidence>
<keyword evidence="3" id="KW-0753">Steroid metabolism</keyword>
<dbReference type="HOGENOM" id="CLU_010194_1_3_9"/>
<dbReference type="InterPro" id="IPR036291">
    <property type="entry name" value="NAD(P)-bd_dom_sf"/>
</dbReference>
<accession>E6UFR7</accession>
<keyword evidence="3" id="KW-0443">Lipid metabolism</keyword>
<dbReference type="AlphaFoldDB" id="E6UFR7"/>
<organism evidence="5 6">
    <name type="scientific">Ruminococcus albus (strain ATCC 27210 / DSM 20455 / JCM 14654 / NCDO 2250 / 7)</name>
    <dbReference type="NCBI Taxonomy" id="697329"/>
    <lineage>
        <taxon>Bacteria</taxon>
        <taxon>Bacillati</taxon>
        <taxon>Bacillota</taxon>
        <taxon>Clostridia</taxon>
        <taxon>Eubacteriales</taxon>
        <taxon>Oscillospiraceae</taxon>
        <taxon>Ruminococcus</taxon>
    </lineage>
</organism>
<proteinExistence type="inferred from homology"/>
<dbReference type="PANTHER" id="PTHR42879">
    <property type="entry name" value="3-OXOACYL-(ACYL-CARRIER-PROTEIN) REDUCTASE"/>
    <property type="match status" value="1"/>
</dbReference>
<dbReference type="NCBIfam" id="NF009466">
    <property type="entry name" value="PRK12826.1-2"/>
    <property type="match status" value="1"/>
</dbReference>
<dbReference type="FunFam" id="3.40.50.720:FF:000173">
    <property type="entry name" value="3-oxoacyl-[acyl-carrier protein] reductase"/>
    <property type="match status" value="1"/>
</dbReference>
<name>E6UFR7_RUMA7</name>
<evidence type="ECO:0000256" key="1">
    <source>
        <dbReference type="ARBA" id="ARBA00006484"/>
    </source>
</evidence>
<dbReference type="EMBL" id="CP002403">
    <property type="protein sequence ID" value="ADU23056.1"/>
    <property type="molecule type" value="Genomic_DNA"/>
</dbReference>
<dbReference type="Proteomes" id="UP000006919">
    <property type="component" value="Chromosome"/>
</dbReference>
<dbReference type="PRINTS" id="PR00080">
    <property type="entry name" value="SDRFAMILY"/>
</dbReference>
<dbReference type="OrthoDB" id="9803333at2"/>
<dbReference type="PANTHER" id="PTHR42879:SF2">
    <property type="entry name" value="3-OXOACYL-[ACYL-CARRIER-PROTEIN] REDUCTASE FABG"/>
    <property type="match status" value="1"/>
</dbReference>
<gene>
    <name evidence="5" type="ordered locus">Rumal_2581</name>
</gene>
<dbReference type="eggNOG" id="COG1028">
    <property type="taxonomic scope" value="Bacteria"/>
</dbReference>
<dbReference type="PRINTS" id="PR00081">
    <property type="entry name" value="GDHRDH"/>
</dbReference>
<feature type="domain" description="Ketoreductase" evidence="4">
    <location>
        <begin position="6"/>
        <end position="191"/>
    </location>
</feature>
<dbReference type="InterPro" id="IPR002347">
    <property type="entry name" value="SDR_fam"/>
</dbReference>
<dbReference type="RefSeq" id="WP_013499184.1">
    <property type="nucleotide sequence ID" value="NC_014833.1"/>
</dbReference>
<dbReference type="GO" id="GO:0032787">
    <property type="term" value="P:monocarboxylic acid metabolic process"/>
    <property type="evidence" value="ECO:0007669"/>
    <property type="project" value="UniProtKB-ARBA"/>
</dbReference>
<dbReference type="Pfam" id="PF13561">
    <property type="entry name" value="adh_short_C2"/>
    <property type="match status" value="1"/>
</dbReference>
<dbReference type="GO" id="GO:0008202">
    <property type="term" value="P:steroid metabolic process"/>
    <property type="evidence" value="ECO:0007669"/>
    <property type="project" value="UniProtKB-KW"/>
</dbReference>
<dbReference type="InterPro" id="IPR020904">
    <property type="entry name" value="Sc_DH/Rdtase_CS"/>
</dbReference>
<dbReference type="PROSITE" id="PS00061">
    <property type="entry name" value="ADH_SHORT"/>
    <property type="match status" value="1"/>
</dbReference>
<dbReference type="SMART" id="SM00822">
    <property type="entry name" value="PKS_KR"/>
    <property type="match status" value="1"/>
</dbReference>
<dbReference type="InterPro" id="IPR050259">
    <property type="entry name" value="SDR"/>
</dbReference>
<dbReference type="GO" id="GO:0016491">
    <property type="term" value="F:oxidoreductase activity"/>
    <property type="evidence" value="ECO:0007669"/>
    <property type="project" value="UniProtKB-KW"/>
</dbReference>
<reference evidence="5 6" key="1">
    <citation type="journal article" date="2011" name="J. Bacteriol.">
        <title>Complete genome of the cellulolytic ruminal bacterium Ruminococcus albus 7.</title>
        <authorList>
            <person name="Suen G."/>
            <person name="Stevenson D.M."/>
            <person name="Bruce D.C."/>
            <person name="Chertkov O."/>
            <person name="Copeland A."/>
            <person name="Cheng J.F."/>
            <person name="Detter C."/>
            <person name="Detter J.C."/>
            <person name="Goodwin L.A."/>
            <person name="Han C.S."/>
            <person name="Hauser L.J."/>
            <person name="Ivanova N.N."/>
            <person name="Kyrpides N.C."/>
            <person name="Land M.L."/>
            <person name="Lapidus A."/>
            <person name="Lucas S."/>
            <person name="Ovchinnikova G."/>
            <person name="Pitluck S."/>
            <person name="Tapia R."/>
            <person name="Woyke T."/>
            <person name="Boyum J."/>
            <person name="Mead D."/>
            <person name="Weimer P.J."/>
        </authorList>
    </citation>
    <scope>NUCLEOTIDE SEQUENCE [LARGE SCALE GENOMIC DNA]</scope>
    <source>
        <strain evidence="6">ATCC 27210 / DSM 20455 / JCM 14654 / NCDO 2250 / 7</strain>
    </source>
</reference>
<dbReference type="KEGG" id="ral:Rumal_2581"/>
<dbReference type="NCBIfam" id="NF047420">
    <property type="entry name" value="EF_P_mod_YmfI"/>
    <property type="match status" value="1"/>
</dbReference>
<dbReference type="STRING" id="697329.Rumal_2581"/>
<sequence length="246" mass="25673">MGRIKKAAIVTGGSGGIGGAVSRRLAQAGYLTAIGYNRDKASAEKLAEELRTQGFTAEAFHCDIADPSGTADLLKAVENTLGECELLVNNAGIADIGLFTDLTDERLTEIMNTDLLGHMRLTKAVLPAMLRRHEGCVINISSVWGECGASCEVAYSAAKAGLIGFTKALAKECAPSGVRVNCVSCGLIDTKMNSTLSSEDLSAVTDEIPMGRMGKPDDIADAVLFLAGSSAAYITGQVLRVDGGWI</sequence>
<keyword evidence="2" id="KW-0560">Oxidoreductase</keyword>
<evidence type="ECO:0000256" key="3">
    <source>
        <dbReference type="ARBA" id="ARBA00023221"/>
    </source>
</evidence>
<dbReference type="InterPro" id="IPR057326">
    <property type="entry name" value="KR_dom"/>
</dbReference>